<keyword evidence="2" id="KW-1185">Reference proteome</keyword>
<accession>A0AA39FKX9</accession>
<evidence type="ECO:0000313" key="2">
    <source>
        <dbReference type="Proteomes" id="UP001168972"/>
    </source>
</evidence>
<gene>
    <name evidence="1" type="ORF">PV327_011172</name>
</gene>
<dbReference type="EMBL" id="JAQQBR010000145">
    <property type="protein sequence ID" value="KAK0171510.1"/>
    <property type="molecule type" value="Genomic_DNA"/>
</dbReference>
<reference evidence="1" key="2">
    <citation type="submission" date="2023-03" db="EMBL/GenBank/DDBJ databases">
        <authorList>
            <person name="Inwood S.N."/>
            <person name="Skelly J.G."/>
            <person name="Guhlin J."/>
            <person name="Harrop T.W.R."/>
            <person name="Goldson S.G."/>
            <person name="Dearden P.K."/>
        </authorList>
    </citation>
    <scope>NUCLEOTIDE SEQUENCE</scope>
    <source>
        <strain evidence="1">Lincoln</strain>
        <tissue evidence="1">Whole body</tissue>
    </source>
</reference>
<dbReference type="Proteomes" id="UP001168972">
    <property type="component" value="Unassembled WGS sequence"/>
</dbReference>
<reference evidence="1" key="1">
    <citation type="journal article" date="2023" name="bioRxiv">
        <title>Scaffold-level genome assemblies of two parasitoid biocontrol wasps reveal the parthenogenesis mechanism and an associated novel virus.</title>
        <authorList>
            <person name="Inwood S."/>
            <person name="Skelly J."/>
            <person name="Guhlin J."/>
            <person name="Harrop T."/>
            <person name="Goldson S."/>
            <person name="Dearden P."/>
        </authorList>
    </citation>
    <scope>NUCLEOTIDE SEQUENCE</scope>
    <source>
        <strain evidence="1">Lincoln</strain>
        <tissue evidence="1">Whole body</tissue>
    </source>
</reference>
<dbReference type="AlphaFoldDB" id="A0AA39FKX9"/>
<sequence length="148" mass="16672">VLLQKRSVNRYSIENEQASTSISAKKLKKRESMDFDVNTSFGYRLINFVSIFSTIMAQKLLKLQNIAPSIFNNGYINILHMIQVLNRVIGPTALQCVENLGSQRISIANIRAHEKTKEAKKLKMATHKYTEDIVKAAEDLLYGPGTAD</sequence>
<protein>
    <submittedName>
        <fullName evidence="1">Uncharacterized protein</fullName>
    </submittedName>
</protein>
<organism evidence="1 2">
    <name type="scientific">Microctonus hyperodae</name>
    <name type="common">Parasitoid wasp</name>
    <dbReference type="NCBI Taxonomy" id="165561"/>
    <lineage>
        <taxon>Eukaryota</taxon>
        <taxon>Metazoa</taxon>
        <taxon>Ecdysozoa</taxon>
        <taxon>Arthropoda</taxon>
        <taxon>Hexapoda</taxon>
        <taxon>Insecta</taxon>
        <taxon>Pterygota</taxon>
        <taxon>Neoptera</taxon>
        <taxon>Endopterygota</taxon>
        <taxon>Hymenoptera</taxon>
        <taxon>Apocrita</taxon>
        <taxon>Ichneumonoidea</taxon>
        <taxon>Braconidae</taxon>
        <taxon>Euphorinae</taxon>
        <taxon>Microctonus</taxon>
    </lineage>
</organism>
<comment type="caution">
    <text evidence="1">The sequence shown here is derived from an EMBL/GenBank/DDBJ whole genome shotgun (WGS) entry which is preliminary data.</text>
</comment>
<name>A0AA39FKX9_MICHY</name>
<feature type="non-terminal residue" evidence="1">
    <location>
        <position position="148"/>
    </location>
</feature>
<evidence type="ECO:0000313" key="1">
    <source>
        <dbReference type="EMBL" id="KAK0171510.1"/>
    </source>
</evidence>
<proteinExistence type="predicted"/>